<dbReference type="GO" id="GO:0003887">
    <property type="term" value="F:DNA-directed DNA polymerase activity"/>
    <property type="evidence" value="ECO:0007669"/>
    <property type="project" value="UniProtKB-KW"/>
</dbReference>
<dbReference type="GO" id="GO:0006297">
    <property type="term" value="P:nucleotide-excision repair, DNA gap filling"/>
    <property type="evidence" value="ECO:0007669"/>
    <property type="project" value="TreeGrafter"/>
</dbReference>
<comment type="similarity">
    <text evidence="1 8">Belongs to the DNA polymerase type-B family.</text>
</comment>
<sequence length="973" mass="112677">MDILHAQPYKWIGGDIDNLYCIRLWSHTKGPLSKRVLIKIVGYKPFVRIKMPKANWKIKYLRIYRDWVSKVLKDHAQVESKFKYCKDINGYTEEKDLIVYFYFDSEEAMKHCTNLLKKPRNIWGLGKINAVPVETRMNSMTKFLVEKKVRYTQWLSIKAVKTMKCEKISSLREEYTLNLDDKKCEFNGMSQSETEGWKTNPVVMAIDIECYSQNHNKFPNAFFALDEAYMISVIIKRLDDSKIKKILLVTKPCSEIKGAEVHVKKDEIEAIHELSDLALQYDTSLIVGYNTFGFDVPYMNNRLEIHGKKWKSMSPIIDDETTVYTQEWESSAYKFVSINTIKAEGIINVDMLPVIKRNNRFGSYKLDFVSKHFLGRGKHPVTAKEMFRIYDRGDAKEMAKVGAYCLEDANLCIDLMEKLETWIMLTEMSSITRVGIEEIYTRGQQLRVYNQVYNYSYHENFYISKNDNKYKRFIGATVVTPKLGRHENIITLDFASLYPSIIIAMNICYTTIVRDPNFPDHKCVTHEWEDVEGEKRSCRFIKKEYFEGILPRMCKELIDVRRKTKARMKASSSSTVKIILNARQKALKVSANSIYGSLNPRNGGKLQLSEGASIVTCTGRNLIKRSIEIAAEKYDANTVYGDTDSIMVDLKIRDEKMANTVCAKLGIEIKKGEKLGLILKRIGMALSKGITCEFPAHINLEFEEVAAIFFSISKKYYAKILYDKQGNVDYKNTTKKGVVSVRRDNCKWIRDIYDDVLNLILIKGTLKDCIAAIDQRIIQLVTRGVPLSSFILTGSIGSSYKEGSTFFIKTFYDEMKRIGRPVARGERIEYVIVTSKNPTKNHLVGLKMRFLDMYLDGDEKIDYAHYVRKATNSIEKLLGLVYSDQIKPYKGKRGVIPTRITNKYVKYWEKFVIKKAEIFKDLCDRKNRERLTETENLRKIQLRKRKALHEIYSGVKRSILQQAESRMDSQKNA</sequence>
<dbReference type="PANTHER" id="PTHR10322:SF23">
    <property type="entry name" value="DNA POLYMERASE DELTA CATALYTIC SUBUNIT"/>
    <property type="match status" value="1"/>
</dbReference>
<dbReference type="InterPro" id="IPR050240">
    <property type="entry name" value="DNA_pol_type-B"/>
</dbReference>
<name>A0A481YNE4_9VIRU</name>
<evidence type="ECO:0000256" key="2">
    <source>
        <dbReference type="ARBA" id="ARBA00022679"/>
    </source>
</evidence>
<evidence type="ECO:0000313" key="11">
    <source>
        <dbReference type="EMBL" id="QBK84636.1"/>
    </source>
</evidence>
<gene>
    <name evidence="11" type="ORF">LCDPAC01_01170</name>
</gene>
<dbReference type="PROSITE" id="PS00116">
    <property type="entry name" value="DNA_POLYMERASE_B"/>
    <property type="match status" value="1"/>
</dbReference>
<dbReference type="EC" id="2.7.7.7" evidence="8"/>
<comment type="catalytic activity">
    <reaction evidence="7 8">
        <text>DNA(n) + a 2'-deoxyribonucleoside 5'-triphosphate = DNA(n+1) + diphosphate</text>
        <dbReference type="Rhea" id="RHEA:22508"/>
        <dbReference type="Rhea" id="RHEA-COMP:17339"/>
        <dbReference type="Rhea" id="RHEA-COMP:17340"/>
        <dbReference type="ChEBI" id="CHEBI:33019"/>
        <dbReference type="ChEBI" id="CHEBI:61560"/>
        <dbReference type="ChEBI" id="CHEBI:173112"/>
        <dbReference type="EC" id="2.7.7.7"/>
    </reaction>
</comment>
<dbReference type="PANTHER" id="PTHR10322">
    <property type="entry name" value="DNA POLYMERASE CATALYTIC SUBUNIT"/>
    <property type="match status" value="1"/>
</dbReference>
<dbReference type="SMART" id="SM00486">
    <property type="entry name" value="POLBc"/>
    <property type="match status" value="1"/>
</dbReference>
<keyword evidence="3 8" id="KW-0548">Nucleotidyltransferase</keyword>
<dbReference type="Gene3D" id="1.10.287.690">
    <property type="entry name" value="Helix hairpin bin"/>
    <property type="match status" value="1"/>
</dbReference>
<dbReference type="GO" id="GO:0003677">
    <property type="term" value="F:DNA binding"/>
    <property type="evidence" value="ECO:0007669"/>
    <property type="project" value="UniProtKB-KW"/>
</dbReference>
<keyword evidence="2 8" id="KW-0808">Transferase</keyword>
<evidence type="ECO:0000256" key="7">
    <source>
        <dbReference type="ARBA" id="ARBA00049244"/>
    </source>
</evidence>
<dbReference type="PRINTS" id="PR00106">
    <property type="entry name" value="DNAPOLB"/>
</dbReference>
<dbReference type="InterPro" id="IPR006133">
    <property type="entry name" value="DNA-dir_DNA_pol_B_exonuc"/>
</dbReference>
<evidence type="ECO:0000256" key="4">
    <source>
        <dbReference type="ARBA" id="ARBA00022932"/>
    </source>
</evidence>
<dbReference type="InterPro" id="IPR043502">
    <property type="entry name" value="DNA/RNA_pol_sf"/>
</dbReference>
<dbReference type="InterPro" id="IPR006134">
    <property type="entry name" value="DNA-dir_DNA_pol_B_multi_dom"/>
</dbReference>
<dbReference type="InterPro" id="IPR042087">
    <property type="entry name" value="DNA_pol_B_thumb"/>
</dbReference>
<accession>A0A481YNE4</accession>
<dbReference type="SUPFAM" id="SSF56672">
    <property type="entry name" value="DNA/RNA polymerases"/>
    <property type="match status" value="1"/>
</dbReference>
<dbReference type="GO" id="GO:0045004">
    <property type="term" value="P:DNA replication proofreading"/>
    <property type="evidence" value="ECO:0007669"/>
    <property type="project" value="TreeGrafter"/>
</dbReference>
<dbReference type="InterPro" id="IPR006172">
    <property type="entry name" value="DNA-dir_DNA_pol_B"/>
</dbReference>
<dbReference type="Gene3D" id="3.90.1600.10">
    <property type="entry name" value="Palm domain of DNA polymerase"/>
    <property type="match status" value="1"/>
</dbReference>
<evidence type="ECO:0000256" key="6">
    <source>
        <dbReference type="ARBA" id="ARBA00023125"/>
    </source>
</evidence>
<feature type="domain" description="DNA-directed DNA polymerase family B multifunctional" evidence="9">
    <location>
        <begin position="437"/>
        <end position="878"/>
    </location>
</feature>
<organism evidence="11">
    <name type="scientific">Pithovirus LCDPAC01</name>
    <dbReference type="NCBI Taxonomy" id="2506600"/>
    <lineage>
        <taxon>Viruses</taxon>
        <taxon>Pithoviruses</taxon>
    </lineage>
</organism>
<evidence type="ECO:0000256" key="8">
    <source>
        <dbReference type="RuleBase" id="RU000442"/>
    </source>
</evidence>
<keyword evidence="4 8" id="KW-0239">DNA-directed DNA polymerase</keyword>
<keyword evidence="8" id="KW-0235">DNA replication</keyword>
<dbReference type="Pfam" id="PF03104">
    <property type="entry name" value="DNA_pol_B_exo1"/>
    <property type="match status" value="1"/>
</dbReference>
<keyword evidence="5" id="KW-1194">Viral DNA replication</keyword>
<dbReference type="GO" id="GO:0008296">
    <property type="term" value="F:3'-5'-DNA exonuclease activity"/>
    <property type="evidence" value="ECO:0007669"/>
    <property type="project" value="TreeGrafter"/>
</dbReference>
<dbReference type="InterPro" id="IPR023211">
    <property type="entry name" value="DNA_pol_palm_dom_sf"/>
</dbReference>
<protein>
    <recommendedName>
        <fullName evidence="8">DNA polymerase</fullName>
        <ecNumber evidence="8">2.7.7.7</ecNumber>
    </recommendedName>
</protein>
<dbReference type="Gene3D" id="3.30.420.10">
    <property type="entry name" value="Ribonuclease H-like superfamily/Ribonuclease H"/>
    <property type="match status" value="1"/>
</dbReference>
<proteinExistence type="inferred from homology"/>
<keyword evidence="6 8" id="KW-0238">DNA-binding</keyword>
<reference evidence="11" key="1">
    <citation type="journal article" date="2019" name="MBio">
        <title>Virus Genomes from Deep Sea Sediments Expand the Ocean Megavirome and Support Independent Origins of Viral Gigantism.</title>
        <authorList>
            <person name="Backstrom D."/>
            <person name="Yutin N."/>
            <person name="Jorgensen S.L."/>
            <person name="Dharamshi J."/>
            <person name="Homa F."/>
            <person name="Zaremba-Niedwiedzka K."/>
            <person name="Spang A."/>
            <person name="Wolf Y.I."/>
            <person name="Koonin E.V."/>
            <person name="Ettema T.J."/>
        </authorList>
    </citation>
    <scope>NUCLEOTIDE SEQUENCE</scope>
</reference>
<dbReference type="GO" id="GO:0006287">
    <property type="term" value="P:base-excision repair, gap-filling"/>
    <property type="evidence" value="ECO:0007669"/>
    <property type="project" value="TreeGrafter"/>
</dbReference>
<evidence type="ECO:0000259" key="9">
    <source>
        <dbReference type="Pfam" id="PF00136"/>
    </source>
</evidence>
<evidence type="ECO:0000259" key="10">
    <source>
        <dbReference type="Pfam" id="PF03104"/>
    </source>
</evidence>
<dbReference type="GO" id="GO:0000166">
    <property type="term" value="F:nucleotide binding"/>
    <property type="evidence" value="ECO:0007669"/>
    <property type="project" value="InterPro"/>
</dbReference>
<feature type="domain" description="DNA-directed DNA polymerase family B exonuclease" evidence="10">
    <location>
        <begin position="134"/>
        <end position="368"/>
    </location>
</feature>
<dbReference type="SUPFAM" id="SSF53098">
    <property type="entry name" value="Ribonuclease H-like"/>
    <property type="match status" value="1"/>
</dbReference>
<evidence type="ECO:0000256" key="1">
    <source>
        <dbReference type="ARBA" id="ARBA00005755"/>
    </source>
</evidence>
<dbReference type="EMBL" id="MK500282">
    <property type="protein sequence ID" value="QBK84636.1"/>
    <property type="molecule type" value="Genomic_DNA"/>
</dbReference>
<dbReference type="InterPro" id="IPR036397">
    <property type="entry name" value="RNaseH_sf"/>
</dbReference>
<dbReference type="Gene3D" id="1.10.132.60">
    <property type="entry name" value="DNA polymerase family B, C-terminal domain"/>
    <property type="match status" value="1"/>
</dbReference>
<dbReference type="InterPro" id="IPR017964">
    <property type="entry name" value="DNA-dir_DNA_pol_B_CS"/>
</dbReference>
<dbReference type="GO" id="GO:0039693">
    <property type="term" value="P:viral DNA genome replication"/>
    <property type="evidence" value="ECO:0007669"/>
    <property type="project" value="UniProtKB-KW"/>
</dbReference>
<evidence type="ECO:0000256" key="3">
    <source>
        <dbReference type="ARBA" id="ARBA00022695"/>
    </source>
</evidence>
<dbReference type="Pfam" id="PF00136">
    <property type="entry name" value="DNA_pol_B"/>
    <property type="match status" value="1"/>
</dbReference>
<evidence type="ECO:0000256" key="5">
    <source>
        <dbReference type="ARBA" id="ARBA00023109"/>
    </source>
</evidence>
<dbReference type="InterPro" id="IPR012337">
    <property type="entry name" value="RNaseH-like_sf"/>
</dbReference>